<evidence type="ECO:0000313" key="2">
    <source>
        <dbReference type="EMBL" id="PLR06059.1"/>
    </source>
</evidence>
<dbReference type="AlphaFoldDB" id="A0A2N5CKP5"/>
<proteinExistence type="predicted"/>
<evidence type="ECO:0000256" key="1">
    <source>
        <dbReference type="SAM" id="SignalP"/>
    </source>
</evidence>
<accession>A0A2N5CKP5</accession>
<comment type="caution">
    <text evidence="2">The sequence shown here is derived from an EMBL/GenBank/DDBJ whole genome shotgun (WGS) entry which is preliminary data.</text>
</comment>
<reference evidence="2 3" key="1">
    <citation type="submission" date="2017-12" db="EMBL/GenBank/DDBJ databases">
        <title>The genome sequence of Caulobacter flavus CGMCC1 15093.</title>
        <authorList>
            <person name="Gao J."/>
            <person name="Mao X."/>
            <person name="Sun J."/>
        </authorList>
    </citation>
    <scope>NUCLEOTIDE SEQUENCE [LARGE SCALE GENOMIC DNA]</scope>
    <source>
        <strain evidence="2 3">CGMCC1 15093</strain>
    </source>
</reference>
<gene>
    <name evidence="2" type="ORF">CFHF_26340</name>
</gene>
<dbReference type="Proteomes" id="UP000234483">
    <property type="component" value="Unassembled WGS sequence"/>
</dbReference>
<feature type="chain" id="PRO_5014917688" description="DUF481 domain-containing protein" evidence="1">
    <location>
        <begin position="21"/>
        <end position="259"/>
    </location>
</feature>
<name>A0A2N5CKP5_9CAUL</name>
<keyword evidence="1" id="KW-0732">Signal</keyword>
<dbReference type="EMBL" id="PJRQ01000055">
    <property type="protein sequence ID" value="PLR06059.1"/>
    <property type="molecule type" value="Genomic_DNA"/>
</dbReference>
<sequence length="259" mass="28050">MMRASMAFAVLLGAGGQAQAAAWTRPKGDTEVIVSLHRQDSTHGFDLGGEAIDIVDYRKTELQAFAEYGLSDRLTVRAQGSVRQLRTRNARDTEPGHLELAARYRIKSGDTWVLSSESAVRLPGGDGDPGAAQRGSPDAEYDARFLLGKSGKLAGRPVFLDLQAGIRRREGDAPDERRLDVTLGGRPTRRLMLLAQAFDVSSSGAGQGAFEAYRYRNLQLTAVYDLPAGWSVQAGAMGTASGRNALRERGAVLAVWRRF</sequence>
<protein>
    <recommendedName>
        <fullName evidence="4">DUF481 domain-containing protein</fullName>
    </recommendedName>
</protein>
<evidence type="ECO:0008006" key="4">
    <source>
        <dbReference type="Google" id="ProtNLM"/>
    </source>
</evidence>
<feature type="signal peptide" evidence="1">
    <location>
        <begin position="1"/>
        <end position="20"/>
    </location>
</feature>
<evidence type="ECO:0000313" key="3">
    <source>
        <dbReference type="Proteomes" id="UP000234483"/>
    </source>
</evidence>
<organism evidence="2 3">
    <name type="scientific">Caulobacter flavus</name>
    <dbReference type="NCBI Taxonomy" id="1679497"/>
    <lineage>
        <taxon>Bacteria</taxon>
        <taxon>Pseudomonadati</taxon>
        <taxon>Pseudomonadota</taxon>
        <taxon>Alphaproteobacteria</taxon>
        <taxon>Caulobacterales</taxon>
        <taxon>Caulobacteraceae</taxon>
        <taxon>Caulobacter</taxon>
    </lineage>
</organism>